<dbReference type="CDD" id="cd00067">
    <property type="entry name" value="GAL4"/>
    <property type="match status" value="1"/>
</dbReference>
<organism evidence="7 8">
    <name type="scientific">Marasmius oreades</name>
    <name type="common">fairy-ring Marasmius</name>
    <dbReference type="NCBI Taxonomy" id="181124"/>
    <lineage>
        <taxon>Eukaryota</taxon>
        <taxon>Fungi</taxon>
        <taxon>Dikarya</taxon>
        <taxon>Basidiomycota</taxon>
        <taxon>Agaricomycotina</taxon>
        <taxon>Agaricomycetes</taxon>
        <taxon>Agaricomycetidae</taxon>
        <taxon>Agaricales</taxon>
        <taxon>Marasmiineae</taxon>
        <taxon>Marasmiaceae</taxon>
        <taxon>Marasmius</taxon>
    </lineage>
</organism>
<dbReference type="InterPro" id="IPR050815">
    <property type="entry name" value="TF_fung"/>
</dbReference>
<dbReference type="KEGG" id="more:E1B28_010327"/>
<dbReference type="SUPFAM" id="SSF57701">
    <property type="entry name" value="Zn2/Cys6 DNA-binding domain"/>
    <property type="match status" value="1"/>
</dbReference>
<keyword evidence="8" id="KW-1185">Reference proteome</keyword>
<keyword evidence="5" id="KW-0539">Nucleus</keyword>
<protein>
    <recommendedName>
        <fullName evidence="6">Zn(2)-C6 fungal-type domain-containing protein</fullName>
    </recommendedName>
</protein>
<evidence type="ECO:0000256" key="2">
    <source>
        <dbReference type="ARBA" id="ARBA00022723"/>
    </source>
</evidence>
<dbReference type="RefSeq" id="XP_043007748.1">
    <property type="nucleotide sequence ID" value="XM_043155283.1"/>
</dbReference>
<dbReference type="EMBL" id="CM032186">
    <property type="protein sequence ID" value="KAG7091278.1"/>
    <property type="molecule type" value="Genomic_DNA"/>
</dbReference>
<dbReference type="GO" id="GO:0008270">
    <property type="term" value="F:zinc ion binding"/>
    <property type="evidence" value="ECO:0007669"/>
    <property type="project" value="InterPro"/>
</dbReference>
<evidence type="ECO:0000313" key="7">
    <source>
        <dbReference type="EMBL" id="KAG7091278.1"/>
    </source>
</evidence>
<dbReference type="GO" id="GO:0000981">
    <property type="term" value="F:DNA-binding transcription factor activity, RNA polymerase II-specific"/>
    <property type="evidence" value="ECO:0007669"/>
    <property type="project" value="InterPro"/>
</dbReference>
<dbReference type="PROSITE" id="PS00463">
    <property type="entry name" value="ZN2_CY6_FUNGAL_1"/>
    <property type="match status" value="1"/>
</dbReference>
<dbReference type="Pfam" id="PF04082">
    <property type="entry name" value="Fungal_trans"/>
    <property type="match status" value="1"/>
</dbReference>
<dbReference type="Pfam" id="PF00172">
    <property type="entry name" value="Zn_clus"/>
    <property type="match status" value="1"/>
</dbReference>
<keyword evidence="3" id="KW-0805">Transcription regulation</keyword>
<comment type="subcellular location">
    <subcellularLocation>
        <location evidence="1">Nucleus</location>
    </subcellularLocation>
</comment>
<gene>
    <name evidence="7" type="ORF">E1B28_010327</name>
</gene>
<reference evidence="7" key="1">
    <citation type="journal article" date="2021" name="Genome Biol. Evol.">
        <title>The assembled and annotated genome of the fairy-ring fungus Marasmius oreades.</title>
        <authorList>
            <person name="Hiltunen M."/>
            <person name="Ament-Velasquez S.L."/>
            <person name="Johannesson H."/>
        </authorList>
    </citation>
    <scope>NUCLEOTIDE SEQUENCE</scope>
    <source>
        <strain evidence="7">03SP1</strain>
    </source>
</reference>
<keyword evidence="2" id="KW-0479">Metal-binding</keyword>
<feature type="domain" description="Zn(2)-C6 fungal-type" evidence="6">
    <location>
        <begin position="6"/>
        <end position="38"/>
    </location>
</feature>
<accession>A0A9P7URD1</accession>
<sequence>MTRGTACLNCWRRKVKCDGLRPTCGPCSKSSTLNDCEYLEAGLPESQLLQEKISILENRIQELQTSGHGASSSTVQLHHPYSNQFEQSSSRGPEVNSSFLREFQAASPDRRRMIIMPFLSHASELGFFLDISLFSSGVETGSCYPSPSLLSAVLLLADYVSHGGGANEADFLALAVQSTSRGLTDSHPKMILHTIQANILLAHYFQLKGKSVEGQYYTSTAVSLILGTGLHRIRSSDPGSMSGSHLPRPKDALEEGERINAVWAVVALNSFWSAAGRYPSNIDHQLPASRVDAPWPLETPGYISEPLPHNLRSSHTILNFLSNVPDGAYSLPALYSKACLLFEQASILNYQYSPNMPTREEGRQFSRSCDQLSAVLKRFNAELPSPSTATTVPAQRRLLVIYTLSHVAVIQLHYAFVGQNADSRRQVLSTANSIVKCLKSIGLQHFNGVIDPVFAVLLKIVGKVFIAELASSAPSVDPRLLASSVELVMKAMSILGGPGSFMSSQATVLQGKYTGIKR</sequence>
<dbReference type="InterPro" id="IPR036864">
    <property type="entry name" value="Zn2-C6_fun-type_DNA-bd_sf"/>
</dbReference>
<evidence type="ECO:0000313" key="8">
    <source>
        <dbReference type="Proteomes" id="UP001049176"/>
    </source>
</evidence>
<dbReference type="GeneID" id="66079403"/>
<dbReference type="AlphaFoldDB" id="A0A9P7URD1"/>
<name>A0A9P7URD1_9AGAR</name>
<dbReference type="Gene3D" id="4.10.240.10">
    <property type="entry name" value="Zn(2)-C6 fungal-type DNA-binding domain"/>
    <property type="match status" value="1"/>
</dbReference>
<dbReference type="OrthoDB" id="2309723at2759"/>
<dbReference type="InterPro" id="IPR007219">
    <property type="entry name" value="XnlR_reg_dom"/>
</dbReference>
<dbReference type="PANTHER" id="PTHR47338">
    <property type="entry name" value="ZN(II)2CYS6 TRANSCRIPTION FACTOR (EUROFUNG)-RELATED"/>
    <property type="match status" value="1"/>
</dbReference>
<dbReference type="PROSITE" id="PS50048">
    <property type="entry name" value="ZN2_CY6_FUNGAL_2"/>
    <property type="match status" value="1"/>
</dbReference>
<dbReference type="SMART" id="SM00066">
    <property type="entry name" value="GAL4"/>
    <property type="match status" value="1"/>
</dbReference>
<proteinExistence type="predicted"/>
<dbReference type="GO" id="GO:0005634">
    <property type="term" value="C:nucleus"/>
    <property type="evidence" value="ECO:0007669"/>
    <property type="project" value="UniProtKB-SubCell"/>
</dbReference>
<dbReference type="GO" id="GO:0006351">
    <property type="term" value="P:DNA-templated transcription"/>
    <property type="evidence" value="ECO:0007669"/>
    <property type="project" value="InterPro"/>
</dbReference>
<dbReference type="GO" id="GO:0003677">
    <property type="term" value="F:DNA binding"/>
    <property type="evidence" value="ECO:0007669"/>
    <property type="project" value="InterPro"/>
</dbReference>
<comment type="caution">
    <text evidence="7">The sequence shown here is derived from an EMBL/GenBank/DDBJ whole genome shotgun (WGS) entry which is preliminary data.</text>
</comment>
<evidence type="ECO:0000259" key="6">
    <source>
        <dbReference type="PROSITE" id="PS50048"/>
    </source>
</evidence>
<evidence type="ECO:0000256" key="4">
    <source>
        <dbReference type="ARBA" id="ARBA00023163"/>
    </source>
</evidence>
<dbReference type="PANTHER" id="PTHR47338:SF29">
    <property type="entry name" value="ZN(2)-C6 FUNGAL-TYPE DOMAIN-CONTAINING PROTEIN"/>
    <property type="match status" value="1"/>
</dbReference>
<keyword evidence="4" id="KW-0804">Transcription</keyword>
<evidence type="ECO:0000256" key="1">
    <source>
        <dbReference type="ARBA" id="ARBA00004123"/>
    </source>
</evidence>
<evidence type="ECO:0000256" key="5">
    <source>
        <dbReference type="ARBA" id="ARBA00023242"/>
    </source>
</evidence>
<dbReference type="InterPro" id="IPR001138">
    <property type="entry name" value="Zn2Cys6_DnaBD"/>
</dbReference>
<dbReference type="Proteomes" id="UP001049176">
    <property type="component" value="Chromosome 6"/>
</dbReference>
<evidence type="ECO:0000256" key="3">
    <source>
        <dbReference type="ARBA" id="ARBA00023015"/>
    </source>
</evidence>
<dbReference type="CDD" id="cd12148">
    <property type="entry name" value="fungal_TF_MHR"/>
    <property type="match status" value="1"/>
</dbReference>